<evidence type="ECO:0000256" key="9">
    <source>
        <dbReference type="ARBA" id="ARBA00023065"/>
    </source>
</evidence>
<dbReference type="PANTHER" id="PTHR30042:SF2">
    <property type="entry name" value="POTASSIUM-TRANSPORTING ATPASE KDPC SUBUNIT"/>
    <property type="match status" value="1"/>
</dbReference>
<dbReference type="NCBIfam" id="TIGR00681">
    <property type="entry name" value="kdpC"/>
    <property type="match status" value="1"/>
</dbReference>
<dbReference type="NCBIfam" id="NF001454">
    <property type="entry name" value="PRK00315.1"/>
    <property type="match status" value="1"/>
</dbReference>
<organism evidence="12 13">
    <name type="scientific">Sphingobium fontiphilum</name>
    <dbReference type="NCBI Taxonomy" id="944425"/>
    <lineage>
        <taxon>Bacteria</taxon>
        <taxon>Pseudomonadati</taxon>
        <taxon>Pseudomonadota</taxon>
        <taxon>Alphaproteobacteria</taxon>
        <taxon>Sphingomonadales</taxon>
        <taxon>Sphingomonadaceae</taxon>
        <taxon>Sphingobium</taxon>
    </lineage>
</organism>
<gene>
    <name evidence="11" type="primary">kdpC</name>
    <name evidence="12" type="ORF">GGR44_001044</name>
</gene>
<keyword evidence="2 11" id="KW-1003">Cell membrane</keyword>
<accession>A0A7W6DER0</accession>
<keyword evidence="8 11" id="KW-1133">Transmembrane helix</keyword>
<name>A0A7W6DER0_9SPHN</name>
<keyword evidence="13" id="KW-1185">Reference proteome</keyword>
<dbReference type="GO" id="GO:0005524">
    <property type="term" value="F:ATP binding"/>
    <property type="evidence" value="ECO:0007669"/>
    <property type="project" value="UniProtKB-UniRule"/>
</dbReference>
<evidence type="ECO:0000256" key="6">
    <source>
        <dbReference type="ARBA" id="ARBA00022840"/>
    </source>
</evidence>
<evidence type="ECO:0000313" key="12">
    <source>
        <dbReference type="EMBL" id="MBB3981397.1"/>
    </source>
</evidence>
<dbReference type="GO" id="GO:0005886">
    <property type="term" value="C:plasma membrane"/>
    <property type="evidence" value="ECO:0007669"/>
    <property type="project" value="UniProtKB-SubCell"/>
</dbReference>
<dbReference type="PIRSF" id="PIRSF001296">
    <property type="entry name" value="K_ATPase_KdpC"/>
    <property type="match status" value="1"/>
</dbReference>
<sequence>MFKDFTTAVRPALVFTVLFAVLLGLAYPAALTGFGQILFPKQANGSLLRDGERVIGSELIGQGFASPSYFHGRLSAAGQGYDAAASAGSNLGPTSQVLADRVKADTAAIKTSPGAIVPPDLVTTSASGLDPHITPEAAYFQAARVAQARQVNVTELRRLIADHTDGAMLGFIGEPRVNVLELNLALDRKAAARANTKQ</sequence>
<comment type="subcellular location">
    <subcellularLocation>
        <location evidence="11">Cell membrane</location>
        <topology evidence="11">Single-pass membrane protein</topology>
    </subcellularLocation>
</comment>
<evidence type="ECO:0000313" key="13">
    <source>
        <dbReference type="Proteomes" id="UP000552757"/>
    </source>
</evidence>
<dbReference type="AlphaFoldDB" id="A0A7W6DER0"/>
<dbReference type="PANTHER" id="PTHR30042">
    <property type="entry name" value="POTASSIUM-TRANSPORTING ATPASE C CHAIN"/>
    <property type="match status" value="1"/>
</dbReference>
<proteinExistence type="inferred from homology"/>
<comment type="subunit">
    <text evidence="11">The system is composed of three essential subunits: KdpA, KdpB and KdpC.</text>
</comment>
<protein>
    <recommendedName>
        <fullName evidence="11">Potassium-transporting ATPase KdpC subunit</fullName>
    </recommendedName>
    <alternativeName>
        <fullName evidence="11">ATP phosphohydrolase [potassium-transporting] C chain</fullName>
    </alternativeName>
    <alternativeName>
        <fullName evidence="11">Potassium-binding and translocating subunit C</fullName>
    </alternativeName>
    <alternativeName>
        <fullName evidence="11">Potassium-translocating ATPase C chain</fullName>
    </alternativeName>
</protein>
<dbReference type="RefSeq" id="WP_183954403.1">
    <property type="nucleotide sequence ID" value="NZ_JACIEB010000002.1"/>
</dbReference>
<dbReference type="InterPro" id="IPR003820">
    <property type="entry name" value="KdpC"/>
</dbReference>
<comment type="similarity">
    <text evidence="11">Belongs to the KdpC family.</text>
</comment>
<comment type="caution">
    <text evidence="12">The sequence shown here is derived from an EMBL/GenBank/DDBJ whole genome shotgun (WGS) entry which is preliminary data.</text>
</comment>
<keyword evidence="9 11" id="KW-0406">Ion transport</keyword>
<dbReference type="GO" id="GO:0008556">
    <property type="term" value="F:P-type potassium transmembrane transporter activity"/>
    <property type="evidence" value="ECO:0007669"/>
    <property type="project" value="InterPro"/>
</dbReference>
<evidence type="ECO:0000256" key="7">
    <source>
        <dbReference type="ARBA" id="ARBA00022958"/>
    </source>
</evidence>
<evidence type="ECO:0000256" key="11">
    <source>
        <dbReference type="HAMAP-Rule" id="MF_00276"/>
    </source>
</evidence>
<dbReference type="HAMAP" id="MF_00276">
    <property type="entry name" value="KdpC"/>
    <property type="match status" value="1"/>
</dbReference>
<comment type="function">
    <text evidence="11">Part of the high-affinity ATP-driven potassium transport (or Kdp) system, which catalyzes the hydrolysis of ATP coupled with the electrogenic transport of potassium into the cytoplasm. This subunit acts as a catalytic chaperone that increases the ATP-binding affinity of the ATP-hydrolyzing subunit KdpB by the formation of a transient KdpB/KdpC/ATP ternary complex.</text>
</comment>
<evidence type="ECO:0000256" key="10">
    <source>
        <dbReference type="ARBA" id="ARBA00023136"/>
    </source>
</evidence>
<keyword evidence="5 11" id="KW-0547">Nucleotide-binding</keyword>
<keyword evidence="1 11" id="KW-0813">Transport</keyword>
<dbReference type="Pfam" id="PF02669">
    <property type="entry name" value="KdpC"/>
    <property type="match status" value="1"/>
</dbReference>
<dbReference type="Proteomes" id="UP000552757">
    <property type="component" value="Unassembled WGS sequence"/>
</dbReference>
<keyword evidence="10 11" id="KW-0472">Membrane</keyword>
<keyword evidence="7 11" id="KW-0630">Potassium</keyword>
<evidence type="ECO:0000256" key="2">
    <source>
        <dbReference type="ARBA" id="ARBA00022475"/>
    </source>
</evidence>
<reference evidence="12 13" key="1">
    <citation type="submission" date="2020-08" db="EMBL/GenBank/DDBJ databases">
        <title>Genomic Encyclopedia of Type Strains, Phase IV (KMG-IV): sequencing the most valuable type-strain genomes for metagenomic binning, comparative biology and taxonomic classification.</title>
        <authorList>
            <person name="Goeker M."/>
        </authorList>
    </citation>
    <scope>NUCLEOTIDE SEQUENCE [LARGE SCALE GENOMIC DNA]</scope>
    <source>
        <strain evidence="12 13">DSM 29348</strain>
    </source>
</reference>
<evidence type="ECO:0000256" key="8">
    <source>
        <dbReference type="ARBA" id="ARBA00022989"/>
    </source>
</evidence>
<evidence type="ECO:0000256" key="4">
    <source>
        <dbReference type="ARBA" id="ARBA00022692"/>
    </source>
</evidence>
<keyword evidence="6 11" id="KW-0067">ATP-binding</keyword>
<keyword evidence="4 11" id="KW-0812">Transmembrane</keyword>
<evidence type="ECO:0000256" key="1">
    <source>
        <dbReference type="ARBA" id="ARBA00022448"/>
    </source>
</evidence>
<dbReference type="EMBL" id="JACIEB010000002">
    <property type="protein sequence ID" value="MBB3981397.1"/>
    <property type="molecule type" value="Genomic_DNA"/>
</dbReference>
<evidence type="ECO:0000256" key="3">
    <source>
        <dbReference type="ARBA" id="ARBA00022538"/>
    </source>
</evidence>
<evidence type="ECO:0000256" key="5">
    <source>
        <dbReference type="ARBA" id="ARBA00022741"/>
    </source>
</evidence>
<keyword evidence="3 11" id="KW-0633">Potassium transport</keyword>